<dbReference type="Pfam" id="PF04192">
    <property type="entry name" value="Utp21"/>
    <property type="match status" value="1"/>
</dbReference>
<feature type="domain" description="Coatomer gamma subunit appendage Ig-like subdomain" evidence="17">
    <location>
        <begin position="682"/>
        <end position="831"/>
    </location>
</feature>
<dbReference type="Pfam" id="PF08752">
    <property type="entry name" value="COP-gamma_platf"/>
    <property type="match status" value="1"/>
</dbReference>
<evidence type="ECO:0000256" key="7">
    <source>
        <dbReference type="ARBA" id="ARBA00022737"/>
    </source>
</evidence>
<dbReference type="InterPro" id="IPR002553">
    <property type="entry name" value="Clathrin/coatomer_adapt-like_N"/>
</dbReference>
<dbReference type="InterPro" id="IPR013040">
    <property type="entry name" value="Coatomer_gsu_app_Ig-like_dom"/>
</dbReference>
<keyword evidence="4" id="KW-0813">Transport</keyword>
<evidence type="ECO:0000256" key="4">
    <source>
        <dbReference type="ARBA" id="ARBA00022448"/>
    </source>
</evidence>
<evidence type="ECO:0000256" key="11">
    <source>
        <dbReference type="ARBA" id="ARBA00023136"/>
    </source>
</evidence>
<dbReference type="GO" id="GO:0000139">
    <property type="term" value="C:Golgi membrane"/>
    <property type="evidence" value="ECO:0007669"/>
    <property type="project" value="UniProtKB-SubCell"/>
</dbReference>
<keyword evidence="6 13" id="KW-0853">WD repeat</keyword>
<dbReference type="PROSITE" id="PS00678">
    <property type="entry name" value="WD_REPEATS_1"/>
    <property type="match status" value="2"/>
</dbReference>
<feature type="domain" description="Clathrin/coatomer adaptor adaptin-like N-terminal" evidence="15">
    <location>
        <begin position="21"/>
        <end position="578"/>
    </location>
</feature>
<feature type="repeat" description="WD" evidence="13">
    <location>
        <begin position="1519"/>
        <end position="1560"/>
    </location>
</feature>
<dbReference type="InterPro" id="IPR032154">
    <property type="entry name" value="Coatomer_g_Cpla"/>
</dbReference>
<dbReference type="InterPro" id="IPR009028">
    <property type="entry name" value="Coatomer/calthrin_app_sub_C"/>
</dbReference>
<dbReference type="InterPro" id="IPR015943">
    <property type="entry name" value="WD40/YVTN_repeat-like_dom_sf"/>
</dbReference>
<dbReference type="GO" id="GO:0006886">
    <property type="term" value="P:intracellular protein transport"/>
    <property type="evidence" value="ECO:0007669"/>
    <property type="project" value="InterPro"/>
</dbReference>
<feature type="region of interest" description="Disordered" evidence="14">
    <location>
        <begin position="644"/>
        <end position="666"/>
    </location>
</feature>
<keyword evidence="9" id="KW-0653">Protein transport</keyword>
<evidence type="ECO:0000259" key="17">
    <source>
        <dbReference type="Pfam" id="PF08752"/>
    </source>
</evidence>
<dbReference type="InterPro" id="IPR019775">
    <property type="entry name" value="WD40_repeat_CS"/>
</dbReference>
<dbReference type="SUPFAM" id="SSF50998">
    <property type="entry name" value="Quinoprotein alcohol dehydrogenase-like"/>
    <property type="match status" value="1"/>
</dbReference>
<evidence type="ECO:0000259" key="15">
    <source>
        <dbReference type="Pfam" id="PF01602"/>
    </source>
</evidence>
<keyword evidence="10" id="KW-0333">Golgi apparatus</keyword>
<dbReference type="PROSITE" id="PS50082">
    <property type="entry name" value="WD_REPEATS_2"/>
    <property type="match status" value="4"/>
</dbReference>
<evidence type="ECO:0000313" key="20">
    <source>
        <dbReference type="EMBL" id="KAG2226199.1"/>
    </source>
</evidence>
<evidence type="ECO:0000259" key="18">
    <source>
        <dbReference type="Pfam" id="PF16381"/>
    </source>
</evidence>
<keyword evidence="12" id="KW-0968">Cytoplasmic vesicle</keyword>
<accession>A0A8H7S9K4</accession>
<dbReference type="InterPro" id="IPR017106">
    <property type="entry name" value="Coatomer_gsu"/>
</dbReference>
<dbReference type="SUPFAM" id="SSF48371">
    <property type="entry name" value="ARM repeat"/>
    <property type="match status" value="1"/>
</dbReference>
<gene>
    <name evidence="20" type="ORF">INT45_003344</name>
</gene>
<dbReference type="GO" id="GO:0006888">
    <property type="term" value="P:endoplasmic reticulum to Golgi vesicle-mediated transport"/>
    <property type="evidence" value="ECO:0007669"/>
    <property type="project" value="TreeGrafter"/>
</dbReference>
<dbReference type="InterPro" id="IPR059157">
    <property type="entry name" value="WDR36-Utp21_N"/>
</dbReference>
<dbReference type="Gene3D" id="2.130.10.10">
    <property type="entry name" value="YVTN repeat-like/Quinoprotein amine dehydrogenase"/>
    <property type="match status" value="2"/>
</dbReference>
<dbReference type="GO" id="GO:0009306">
    <property type="term" value="P:protein secretion"/>
    <property type="evidence" value="ECO:0007669"/>
    <property type="project" value="TreeGrafter"/>
</dbReference>
<dbReference type="GO" id="GO:0006364">
    <property type="term" value="P:rRNA processing"/>
    <property type="evidence" value="ECO:0007669"/>
    <property type="project" value="InterPro"/>
</dbReference>
<dbReference type="GO" id="GO:0006891">
    <property type="term" value="P:intra-Golgi vesicle-mediated transport"/>
    <property type="evidence" value="ECO:0007669"/>
    <property type="project" value="TreeGrafter"/>
</dbReference>
<protein>
    <recommendedName>
        <fullName evidence="22">Coatomer subunit gamma</fullName>
    </recommendedName>
</protein>
<sequence>MSYAKRDEDSSDLGLFYHIDKTTVLQEARAFNDTPINARKCRVLLTKIIYLLYHGEPFNVKEATDLFFNVIKLFQSKDTSLRQMMYLVIKELSGVAEDVIMVTQSLIKDIQSKQETIYRANAIRALCLITDPSMIQGIERILKASIVDKTPSVSSAALVSSYHLFNVAKDIVRRWANEVQEAANAKSSGSGFSSVASSYMSSFGQQQNPSQAIISTSNCTQYHALGLLYLIRQHDRMAVTKLVQTFSGSSRGGLFGGGGGSPLQNPAAVCLLIRYACKVMEEDAGSTQRIYELLEGYLRHKDDMVNLEAARAICAMPDASSKELYPAISVLQLFLSSPKPTLRFASIRILSNLAMAKPAAVSPCNLDMENLITDQNRSIATFAITTLLKTGNEASVDRLMKQISGFMSEISDEFKIIVVDAIRSLCLKFPTKQAVMLSFLSGVLRDEGGYEFKKTVVEAIFDMVKFISDSKDTALSHLCEFIEDCEFTKLSVRVLHLLGVEGPKTATPTKYIRYIYNRVILENSIVRAAAVNALTKFGVYVEDPSVKRSIHVLLTRCLDDTDDEVRDRAALALALMDNESISKQYVQDDATFALPTLERQLAEYINKPLGNDQEFNLESVPIISKAQEDEERRRVRTQDITPIPMVKTPSSQIPGSPAVRGPVSTPGIATPSKVSSLDQQAAYAEQLAAVPEFSAFGTLFKSSAKPTELTESETEYVVHCVKHTFGRHLVFQFNCTNTLNDQLLENVDMVMQPEIDDCGLTKVAQISAEKLEYNVPGVIYVAFEREDDGDFPVVSFTNTLTFDVKDCDPTTGEADPEGYDDEYQVEDIEVSTNDYIRPTYISNFSEEWEPLENNEAIEQFELDKDKAPSLKAACSLIIGLLGMEPLEDSALPKNNATHILLLAGTFVGGSKVLTRCRMTFSSAAGVAFELAVKKKVDDRSRSTFTTTTTNNNNNSTLMVAPEEKRRRVEIKSRNPTRSRVFQPFRALGYITNDVPCVIETRGQDFFMTTCVGHNFQTYNLAKMNLLFVSPRTPEPITALTSAAGMTFVAHGTTIGTYKRGKEIARIEGEGNYSIMQILVLGQYIASLCDDNVLRMWNIKSGELYTEIEFGEGFTATTMIHPSTYLNKLLIGSTQGTMQIWNVRVSKMVYQFPSFGSAVTCLEQSPVVDVVAVGLLNGSVILHNIKVDEKIDAVHQDDRVTSISFRTDEQQVMATGNMHGDIALWDLTNRRLVHNMKGAHSALITSLTFLNSQPILVSAGVDNAVKQWIFEQDNAVPLPLKSRSGHFAPPTKIQYYGNDGTRILSAGRDRALRMFSTVRDAQNYEFSQGHIAKKAKSRGVTEESLKLPIITEFASGSAKDKEWANVITCHMNDNGGRTWRTKNKAIGDHALLSSDKSANKVACISACGNFGFIGSASGQIDMFNLQSGLHRKVYSGADGHKKAISGLATDVANRYLISGSVDRKIKIWDFKAGVVLHTVELESPIVKIVFHQENNLLAVACDDLSIRVIDLETRNIIREFWGHRNRITDITFSPDGRWIVSASLDTTVRTWDLPSSTMVDIFKVEDVVSSLTFSPTGDFLATAHVDNVGIFLWANRTQFANISLHSIVDDEVAELLELPSLAGMDEQDGNDEEEELEPPTQLGEDLNTAEQLTEEMITLSLEPKAKWQNLLNLETIKQRNKPKEAPKKPEKAPFFLPTVGGAKPTLDLSDKKKNSDDDSSRRLQMSQLDVETEFTRHLRSGRENNDYTAFITYAKSLSPSSMDVEIRTMPVDSELSCMNYYVEAILQMLQSRKNFEMAQAWLNAFLTIHGDIIVANPDNGIHDNLQETLKIQSNEFGRLSSQIHYGLCLIDFARR</sequence>
<keyword evidence="5" id="KW-0963">Cytoplasm</keyword>
<dbReference type="SMART" id="SM00320">
    <property type="entry name" value="WD40"/>
    <property type="match status" value="10"/>
</dbReference>
<dbReference type="GO" id="GO:0005198">
    <property type="term" value="F:structural molecule activity"/>
    <property type="evidence" value="ECO:0007669"/>
    <property type="project" value="InterPro"/>
</dbReference>
<feature type="compositionally biased region" description="Basic and acidic residues" evidence="14">
    <location>
        <begin position="1680"/>
        <end position="1690"/>
    </location>
</feature>
<feature type="domain" description="WDR36/Utp21 C-terminal" evidence="16">
    <location>
        <begin position="1649"/>
        <end position="1853"/>
    </location>
</feature>
<keyword evidence="8" id="KW-0931">ER-Golgi transport</keyword>
<proteinExistence type="inferred from homology"/>
<dbReference type="InterPro" id="IPR011047">
    <property type="entry name" value="Quinoprotein_ADH-like_sf"/>
</dbReference>
<feature type="domain" description="WDR36/Utp21 N-terminal" evidence="19">
    <location>
        <begin position="1008"/>
        <end position="1270"/>
    </location>
</feature>
<dbReference type="FunFam" id="2.60.40.1480:FF:000001">
    <property type="entry name" value="Coatomer subunit gamma"/>
    <property type="match status" value="1"/>
</dbReference>
<dbReference type="OrthoDB" id="10250769at2759"/>
<dbReference type="Pfam" id="PF25168">
    <property type="entry name" value="Beta-prop_WDR36-Utp21_2nd"/>
    <property type="match status" value="1"/>
</dbReference>
<evidence type="ECO:0000256" key="10">
    <source>
        <dbReference type="ARBA" id="ARBA00023034"/>
    </source>
</evidence>
<dbReference type="PANTHER" id="PTHR10261:SF0">
    <property type="entry name" value="COATOMER SUBUNIT GAMMA-2"/>
    <property type="match status" value="1"/>
</dbReference>
<evidence type="ECO:0000259" key="16">
    <source>
        <dbReference type="Pfam" id="PF04192"/>
    </source>
</evidence>
<dbReference type="InterPro" id="IPR013041">
    <property type="entry name" value="Clathrin_app_Ig-like_sf"/>
</dbReference>
<dbReference type="SUPFAM" id="SSF55711">
    <property type="entry name" value="Subdomain of clathrin and coatomer appendage domain"/>
    <property type="match status" value="1"/>
</dbReference>
<evidence type="ECO:0000256" key="8">
    <source>
        <dbReference type="ARBA" id="ARBA00022892"/>
    </source>
</evidence>
<keyword evidence="21" id="KW-1185">Reference proteome</keyword>
<comment type="caution">
    <text evidence="20">The sequence shown here is derived from an EMBL/GenBank/DDBJ whole genome shotgun (WGS) entry which is preliminary data.</text>
</comment>
<dbReference type="PANTHER" id="PTHR10261">
    <property type="entry name" value="COATOMER SUBUNIT GAMMA"/>
    <property type="match status" value="1"/>
</dbReference>
<name>A0A8H7S9K4_9FUNG</name>
<comment type="similarity">
    <text evidence="3">Belongs to the COPG family.</text>
</comment>
<dbReference type="InterPro" id="IPR012295">
    <property type="entry name" value="TBP_dom_sf"/>
</dbReference>
<organism evidence="20 21">
    <name type="scientific">Circinella minor</name>
    <dbReference type="NCBI Taxonomy" id="1195481"/>
    <lineage>
        <taxon>Eukaryota</taxon>
        <taxon>Fungi</taxon>
        <taxon>Fungi incertae sedis</taxon>
        <taxon>Mucoromycota</taxon>
        <taxon>Mucoromycotina</taxon>
        <taxon>Mucoromycetes</taxon>
        <taxon>Mucorales</taxon>
        <taxon>Lichtheimiaceae</taxon>
        <taxon>Circinella</taxon>
    </lineage>
</organism>
<reference evidence="20 21" key="1">
    <citation type="submission" date="2020-12" db="EMBL/GenBank/DDBJ databases">
        <title>Metabolic potential, ecology and presence of endohyphal bacteria is reflected in genomic diversity of Mucoromycotina.</title>
        <authorList>
            <person name="Muszewska A."/>
            <person name="Okrasinska A."/>
            <person name="Steczkiewicz K."/>
            <person name="Drgas O."/>
            <person name="Orlowska M."/>
            <person name="Perlinska-Lenart U."/>
            <person name="Aleksandrzak-Piekarczyk T."/>
            <person name="Szatraj K."/>
            <person name="Zielenkiewicz U."/>
            <person name="Pilsyk S."/>
            <person name="Malc E."/>
            <person name="Mieczkowski P."/>
            <person name="Kruszewska J.S."/>
            <person name="Biernat P."/>
            <person name="Pawlowska J."/>
        </authorList>
    </citation>
    <scope>NUCLEOTIDE SEQUENCE [LARGE SCALE GENOMIC DNA]</scope>
    <source>
        <strain evidence="20 21">CBS 142.35</strain>
    </source>
</reference>
<dbReference type="GO" id="GO:0005793">
    <property type="term" value="C:endoplasmic reticulum-Golgi intermediate compartment"/>
    <property type="evidence" value="ECO:0007669"/>
    <property type="project" value="TreeGrafter"/>
</dbReference>
<dbReference type="InterPro" id="IPR037067">
    <property type="entry name" value="Coatomer_gsu_app_sf"/>
</dbReference>
<dbReference type="Gene3D" id="2.60.40.1480">
    <property type="entry name" value="Coatomer, gamma subunit, appendage domain"/>
    <property type="match status" value="1"/>
</dbReference>
<feature type="repeat" description="WD" evidence="13">
    <location>
        <begin position="1192"/>
        <end position="1234"/>
    </location>
</feature>
<dbReference type="FunFam" id="1.25.10.10:FF:000071">
    <property type="entry name" value="Coatomer subunit gamma"/>
    <property type="match status" value="1"/>
</dbReference>
<evidence type="ECO:0000256" key="5">
    <source>
        <dbReference type="ARBA" id="ARBA00022490"/>
    </source>
</evidence>
<evidence type="ECO:0000256" key="2">
    <source>
        <dbReference type="ARBA" id="ARBA00004347"/>
    </source>
</evidence>
<feature type="region of interest" description="Disordered" evidence="14">
    <location>
        <begin position="1677"/>
        <end position="1725"/>
    </location>
</feature>
<dbReference type="GO" id="GO:0032040">
    <property type="term" value="C:small-subunit processome"/>
    <property type="evidence" value="ECO:0007669"/>
    <property type="project" value="InterPro"/>
</dbReference>
<dbReference type="CDD" id="cd00200">
    <property type="entry name" value="WD40"/>
    <property type="match status" value="1"/>
</dbReference>
<keyword evidence="11" id="KW-0472">Membrane</keyword>
<dbReference type="EMBL" id="JAEPRB010000019">
    <property type="protein sequence ID" value="KAG2226199.1"/>
    <property type="molecule type" value="Genomic_DNA"/>
</dbReference>
<dbReference type="GO" id="GO:0030126">
    <property type="term" value="C:COPI vesicle coat"/>
    <property type="evidence" value="ECO:0007669"/>
    <property type="project" value="InterPro"/>
</dbReference>
<feature type="compositionally biased region" description="Basic and acidic residues" evidence="14">
    <location>
        <begin position="1707"/>
        <end position="1720"/>
    </location>
</feature>
<evidence type="ECO:0008006" key="22">
    <source>
        <dbReference type="Google" id="ProtNLM"/>
    </source>
</evidence>
<dbReference type="InterPro" id="IPR016024">
    <property type="entry name" value="ARM-type_fold"/>
</dbReference>
<evidence type="ECO:0000256" key="12">
    <source>
        <dbReference type="ARBA" id="ARBA00023329"/>
    </source>
</evidence>
<dbReference type="FunFam" id="2.130.10.10:FF:000200">
    <property type="entry name" value="U3 small nucleolar RNA-associated protein 21"/>
    <property type="match status" value="1"/>
</dbReference>
<feature type="compositionally biased region" description="Acidic residues" evidence="14">
    <location>
        <begin position="1624"/>
        <end position="1636"/>
    </location>
</feature>
<evidence type="ECO:0000256" key="3">
    <source>
        <dbReference type="ARBA" id="ARBA00010720"/>
    </source>
</evidence>
<feature type="region of interest" description="Disordered" evidence="14">
    <location>
        <begin position="1622"/>
        <end position="1642"/>
    </location>
</feature>
<feature type="domain" description="Coatomer subunit gamma C-terminal" evidence="18">
    <location>
        <begin position="833"/>
        <end position="934"/>
    </location>
</feature>
<evidence type="ECO:0000259" key="19">
    <source>
        <dbReference type="Pfam" id="PF25171"/>
    </source>
</evidence>
<dbReference type="InterPro" id="IPR011989">
    <property type="entry name" value="ARM-like"/>
</dbReference>
<feature type="repeat" description="WD" evidence="13">
    <location>
        <begin position="1236"/>
        <end position="1267"/>
    </location>
</feature>
<dbReference type="InterPro" id="IPR007319">
    <property type="entry name" value="WDR36/Utp21_C"/>
</dbReference>
<dbReference type="PROSITE" id="PS50294">
    <property type="entry name" value="WD_REPEATS_REGION"/>
    <property type="match status" value="2"/>
</dbReference>
<dbReference type="InterPro" id="IPR001680">
    <property type="entry name" value="WD40_rpt"/>
</dbReference>
<evidence type="ECO:0000256" key="13">
    <source>
        <dbReference type="PROSITE-ProRule" id="PRU00221"/>
    </source>
</evidence>
<evidence type="ECO:0000313" key="21">
    <source>
        <dbReference type="Proteomes" id="UP000646827"/>
    </source>
</evidence>
<dbReference type="Gene3D" id="3.30.310.10">
    <property type="entry name" value="TATA-Binding Protein"/>
    <property type="match status" value="1"/>
</dbReference>
<dbReference type="Gene3D" id="1.25.10.10">
    <property type="entry name" value="Leucine-rich Repeat Variant"/>
    <property type="match status" value="2"/>
</dbReference>
<evidence type="ECO:0000256" key="6">
    <source>
        <dbReference type="ARBA" id="ARBA00022574"/>
    </source>
</evidence>
<dbReference type="SUPFAM" id="SSF49348">
    <property type="entry name" value="Clathrin adaptor appendage domain"/>
    <property type="match status" value="1"/>
</dbReference>
<dbReference type="Pfam" id="PF16381">
    <property type="entry name" value="Coatomer_g_Cpla"/>
    <property type="match status" value="1"/>
</dbReference>
<keyword evidence="7" id="KW-0677">Repeat</keyword>
<evidence type="ECO:0000256" key="9">
    <source>
        <dbReference type="ARBA" id="ARBA00022927"/>
    </source>
</evidence>
<evidence type="ECO:0000256" key="1">
    <source>
        <dbReference type="ARBA" id="ARBA00004255"/>
    </source>
</evidence>
<dbReference type="Pfam" id="PF25171">
    <property type="entry name" value="Beta-prop_WDR36-Utp21_1st"/>
    <property type="match status" value="1"/>
</dbReference>
<evidence type="ECO:0000256" key="14">
    <source>
        <dbReference type="SAM" id="MobiDB-lite"/>
    </source>
</evidence>
<dbReference type="Pfam" id="PF01602">
    <property type="entry name" value="Adaptin_N"/>
    <property type="match status" value="1"/>
</dbReference>
<feature type="repeat" description="WD" evidence="13">
    <location>
        <begin position="1436"/>
        <end position="1477"/>
    </location>
</feature>
<dbReference type="Proteomes" id="UP000646827">
    <property type="component" value="Unassembled WGS sequence"/>
</dbReference>
<comment type="subcellular location">
    <subcellularLocation>
        <location evidence="2">Cytoplasmic vesicle</location>
        <location evidence="2">COPI-coated vesicle membrane</location>
        <topology evidence="2">Peripheral membrane protein</topology>
        <orientation evidence="2">Cytoplasmic side</orientation>
    </subcellularLocation>
    <subcellularLocation>
        <location evidence="1">Golgi apparatus membrane</location>
        <topology evidence="1">Peripheral membrane protein</topology>
        <orientation evidence="1">Cytoplasmic side</orientation>
    </subcellularLocation>
</comment>
<dbReference type="GO" id="GO:0005783">
    <property type="term" value="C:endoplasmic reticulum"/>
    <property type="evidence" value="ECO:0007669"/>
    <property type="project" value="TreeGrafter"/>
</dbReference>